<gene>
    <name evidence="2" type="ORF">HanXRQr2_Chr02g0053151</name>
</gene>
<feature type="region of interest" description="Disordered" evidence="1">
    <location>
        <begin position="94"/>
        <end position="113"/>
    </location>
</feature>
<evidence type="ECO:0000313" key="3">
    <source>
        <dbReference type="Proteomes" id="UP000215914"/>
    </source>
</evidence>
<dbReference type="EMBL" id="MNCJ02000317">
    <property type="protein sequence ID" value="KAF5817452.1"/>
    <property type="molecule type" value="Genomic_DNA"/>
</dbReference>
<dbReference type="AlphaFoldDB" id="A0A9K3JMW9"/>
<accession>A0A9K3JMW9</accession>
<evidence type="ECO:0000313" key="2">
    <source>
        <dbReference type="EMBL" id="KAF5817452.1"/>
    </source>
</evidence>
<dbReference type="Gramene" id="mRNA:HanXRQr2_Chr02g0053151">
    <property type="protein sequence ID" value="mRNA:HanXRQr2_Chr02g0053151"/>
    <property type="gene ID" value="HanXRQr2_Chr02g0053151"/>
</dbReference>
<keyword evidence="3" id="KW-1185">Reference proteome</keyword>
<feature type="compositionally biased region" description="Basic residues" evidence="1">
    <location>
        <begin position="99"/>
        <end position="111"/>
    </location>
</feature>
<reference evidence="2" key="2">
    <citation type="submission" date="2020-06" db="EMBL/GenBank/DDBJ databases">
        <title>Helianthus annuus Genome sequencing and assembly Release 2.</title>
        <authorList>
            <person name="Gouzy J."/>
            <person name="Langlade N."/>
            <person name="Munos S."/>
        </authorList>
    </citation>
    <scope>NUCLEOTIDE SEQUENCE</scope>
    <source>
        <tissue evidence="2">Leaves</tissue>
    </source>
</reference>
<comment type="caution">
    <text evidence="2">The sequence shown here is derived from an EMBL/GenBank/DDBJ whole genome shotgun (WGS) entry which is preliminary data.</text>
</comment>
<organism evidence="2 3">
    <name type="scientific">Helianthus annuus</name>
    <name type="common">Common sunflower</name>
    <dbReference type="NCBI Taxonomy" id="4232"/>
    <lineage>
        <taxon>Eukaryota</taxon>
        <taxon>Viridiplantae</taxon>
        <taxon>Streptophyta</taxon>
        <taxon>Embryophyta</taxon>
        <taxon>Tracheophyta</taxon>
        <taxon>Spermatophyta</taxon>
        <taxon>Magnoliopsida</taxon>
        <taxon>eudicotyledons</taxon>
        <taxon>Gunneridae</taxon>
        <taxon>Pentapetalae</taxon>
        <taxon>asterids</taxon>
        <taxon>campanulids</taxon>
        <taxon>Asterales</taxon>
        <taxon>Asteraceae</taxon>
        <taxon>Asteroideae</taxon>
        <taxon>Heliantheae alliance</taxon>
        <taxon>Heliantheae</taxon>
        <taxon>Helianthus</taxon>
    </lineage>
</organism>
<dbReference type="Proteomes" id="UP000215914">
    <property type="component" value="Unassembled WGS sequence"/>
</dbReference>
<reference evidence="2" key="1">
    <citation type="journal article" date="2017" name="Nature">
        <title>The sunflower genome provides insights into oil metabolism, flowering and Asterid evolution.</title>
        <authorList>
            <person name="Badouin H."/>
            <person name="Gouzy J."/>
            <person name="Grassa C.J."/>
            <person name="Murat F."/>
            <person name="Staton S.E."/>
            <person name="Cottret L."/>
            <person name="Lelandais-Briere C."/>
            <person name="Owens G.L."/>
            <person name="Carrere S."/>
            <person name="Mayjonade B."/>
            <person name="Legrand L."/>
            <person name="Gill N."/>
            <person name="Kane N.C."/>
            <person name="Bowers J.E."/>
            <person name="Hubner S."/>
            <person name="Bellec A."/>
            <person name="Berard A."/>
            <person name="Berges H."/>
            <person name="Blanchet N."/>
            <person name="Boniface M.C."/>
            <person name="Brunel D."/>
            <person name="Catrice O."/>
            <person name="Chaidir N."/>
            <person name="Claudel C."/>
            <person name="Donnadieu C."/>
            <person name="Faraut T."/>
            <person name="Fievet G."/>
            <person name="Helmstetter N."/>
            <person name="King M."/>
            <person name="Knapp S.J."/>
            <person name="Lai Z."/>
            <person name="Le Paslier M.C."/>
            <person name="Lippi Y."/>
            <person name="Lorenzon L."/>
            <person name="Mandel J.R."/>
            <person name="Marage G."/>
            <person name="Marchand G."/>
            <person name="Marquand E."/>
            <person name="Bret-Mestries E."/>
            <person name="Morien E."/>
            <person name="Nambeesan S."/>
            <person name="Nguyen T."/>
            <person name="Pegot-Espagnet P."/>
            <person name="Pouilly N."/>
            <person name="Raftis F."/>
            <person name="Sallet E."/>
            <person name="Schiex T."/>
            <person name="Thomas J."/>
            <person name="Vandecasteele C."/>
            <person name="Vares D."/>
            <person name="Vear F."/>
            <person name="Vautrin S."/>
            <person name="Crespi M."/>
            <person name="Mangin B."/>
            <person name="Burke J.M."/>
            <person name="Salse J."/>
            <person name="Munos S."/>
            <person name="Vincourt P."/>
            <person name="Rieseberg L.H."/>
            <person name="Langlade N.B."/>
        </authorList>
    </citation>
    <scope>NUCLEOTIDE SEQUENCE</scope>
    <source>
        <tissue evidence="2">Leaves</tissue>
    </source>
</reference>
<proteinExistence type="predicted"/>
<protein>
    <submittedName>
        <fullName evidence="2">Transcription factor B3-Domain family</fullName>
    </submittedName>
</protein>
<evidence type="ECO:0000256" key="1">
    <source>
        <dbReference type="SAM" id="MobiDB-lite"/>
    </source>
</evidence>
<name>A0A9K3JMW9_HELAN</name>
<sequence length="214" mass="24244">MGDNSDDEVVEVSRDEYLHKLDEAIRKDYGFMFSHEEPNVHQDLCIEEHNAITMKEGLGEPSNVKQHDVYCTSKGVIAEGSPSLTKDVKKNVSSIGTSKSKKRLPAKKSGKHTIPEDPEFCNFTRRGKYRLRLPVMVSKRAGFTKNLHTLKFENLQGQVSIYEVKPEKNGSASRYSVINWPIYMAENNLNDGVMLDFTYVTSKKTVILKNVRSA</sequence>